<dbReference type="InterPro" id="IPR051861">
    <property type="entry name" value="NET_actin-binding_domain"/>
</dbReference>
<proteinExistence type="predicted"/>
<evidence type="ECO:0000313" key="1">
    <source>
        <dbReference type="EMBL" id="CAK7344883.1"/>
    </source>
</evidence>
<dbReference type="Proteomes" id="UP001314170">
    <property type="component" value="Unassembled WGS sequence"/>
</dbReference>
<dbReference type="GO" id="GO:0051015">
    <property type="term" value="F:actin filament binding"/>
    <property type="evidence" value="ECO:0007669"/>
    <property type="project" value="TreeGrafter"/>
</dbReference>
<dbReference type="EMBL" id="CAWUPB010001165">
    <property type="protein sequence ID" value="CAK7344883.1"/>
    <property type="molecule type" value="Genomic_DNA"/>
</dbReference>
<accession>A0AAV1S523</accession>
<dbReference type="AlphaFoldDB" id="A0AAV1S523"/>
<reference evidence="1 2" key="1">
    <citation type="submission" date="2024-01" db="EMBL/GenBank/DDBJ databases">
        <authorList>
            <person name="Waweru B."/>
        </authorList>
    </citation>
    <scope>NUCLEOTIDE SEQUENCE [LARGE SCALE GENOMIC DNA]</scope>
</reference>
<dbReference type="GO" id="GO:0005886">
    <property type="term" value="C:plasma membrane"/>
    <property type="evidence" value="ECO:0007669"/>
    <property type="project" value="TreeGrafter"/>
</dbReference>
<keyword evidence="2" id="KW-1185">Reference proteome</keyword>
<gene>
    <name evidence="1" type="ORF">DCAF_LOCUS17995</name>
</gene>
<organism evidence="1 2">
    <name type="scientific">Dovyalis caffra</name>
    <dbReference type="NCBI Taxonomy" id="77055"/>
    <lineage>
        <taxon>Eukaryota</taxon>
        <taxon>Viridiplantae</taxon>
        <taxon>Streptophyta</taxon>
        <taxon>Embryophyta</taxon>
        <taxon>Tracheophyta</taxon>
        <taxon>Spermatophyta</taxon>
        <taxon>Magnoliopsida</taxon>
        <taxon>eudicotyledons</taxon>
        <taxon>Gunneridae</taxon>
        <taxon>Pentapetalae</taxon>
        <taxon>rosids</taxon>
        <taxon>fabids</taxon>
        <taxon>Malpighiales</taxon>
        <taxon>Salicaceae</taxon>
        <taxon>Flacourtieae</taxon>
        <taxon>Dovyalis</taxon>
    </lineage>
</organism>
<dbReference type="PANTHER" id="PTHR32258">
    <property type="entry name" value="PROTEIN NETWORKED 4A"/>
    <property type="match status" value="1"/>
</dbReference>
<sequence>MDRVHGTSFQELKRKLEITEKSRKVKGIEYDNAEDQPEEFEEAIMKLFELNRKLLKTSHCTLMRNPHYHRMRGAV</sequence>
<name>A0AAV1S523_9ROSI</name>
<comment type="caution">
    <text evidence="1">The sequence shown here is derived from an EMBL/GenBank/DDBJ whole genome shotgun (WGS) entry which is preliminary data.</text>
</comment>
<dbReference type="PANTHER" id="PTHR32258:SF32">
    <property type="entry name" value="PROTEIN NETWORKED 1D"/>
    <property type="match status" value="1"/>
</dbReference>
<evidence type="ECO:0000313" key="2">
    <source>
        <dbReference type="Proteomes" id="UP001314170"/>
    </source>
</evidence>
<protein>
    <submittedName>
        <fullName evidence="1">Uncharacterized protein</fullName>
    </submittedName>
</protein>